<sequence length="19" mass="2035">MSCIFLTVPSSGRPDIPQS</sequence>
<protein>
    <submittedName>
        <fullName evidence="1">Uncharacterized protein</fullName>
    </submittedName>
</protein>
<proteinExistence type="predicted"/>
<evidence type="ECO:0000313" key="1">
    <source>
        <dbReference type="EMBL" id="JAE12180.1"/>
    </source>
</evidence>
<name>A0A0A9FGN7_ARUDO</name>
<reference evidence="1" key="2">
    <citation type="journal article" date="2015" name="Data Brief">
        <title>Shoot transcriptome of the giant reed, Arundo donax.</title>
        <authorList>
            <person name="Barrero R.A."/>
            <person name="Guerrero F.D."/>
            <person name="Moolhuijzen P."/>
            <person name="Goolsby J.A."/>
            <person name="Tidwell J."/>
            <person name="Bellgard S.E."/>
            <person name="Bellgard M.I."/>
        </authorList>
    </citation>
    <scope>NUCLEOTIDE SEQUENCE</scope>
    <source>
        <tissue evidence="1">Shoot tissue taken approximately 20 cm above the soil surface</tissue>
    </source>
</reference>
<reference evidence="1" key="1">
    <citation type="submission" date="2014-09" db="EMBL/GenBank/DDBJ databases">
        <authorList>
            <person name="Magalhaes I.L.F."/>
            <person name="Oliveira U."/>
            <person name="Santos F.R."/>
            <person name="Vidigal T.H.D.A."/>
            <person name="Brescovit A.D."/>
            <person name="Santos A.J."/>
        </authorList>
    </citation>
    <scope>NUCLEOTIDE SEQUENCE</scope>
    <source>
        <tissue evidence="1">Shoot tissue taken approximately 20 cm above the soil surface</tissue>
    </source>
</reference>
<organism evidence="1">
    <name type="scientific">Arundo donax</name>
    <name type="common">Giant reed</name>
    <name type="synonym">Donax arundinaceus</name>
    <dbReference type="NCBI Taxonomy" id="35708"/>
    <lineage>
        <taxon>Eukaryota</taxon>
        <taxon>Viridiplantae</taxon>
        <taxon>Streptophyta</taxon>
        <taxon>Embryophyta</taxon>
        <taxon>Tracheophyta</taxon>
        <taxon>Spermatophyta</taxon>
        <taxon>Magnoliopsida</taxon>
        <taxon>Liliopsida</taxon>
        <taxon>Poales</taxon>
        <taxon>Poaceae</taxon>
        <taxon>PACMAD clade</taxon>
        <taxon>Arundinoideae</taxon>
        <taxon>Arundineae</taxon>
        <taxon>Arundo</taxon>
    </lineage>
</organism>
<dbReference type="AlphaFoldDB" id="A0A0A9FGN7"/>
<accession>A0A0A9FGN7</accession>
<dbReference type="EMBL" id="GBRH01185716">
    <property type="protein sequence ID" value="JAE12180.1"/>
    <property type="molecule type" value="Transcribed_RNA"/>
</dbReference>